<comment type="similarity">
    <text evidence="2">Belongs to the bile acid:sodium symporter (BASS) (TC 2.A.28) family.</text>
</comment>
<dbReference type="AlphaFoldDB" id="A0AA88L6T5"/>
<evidence type="ECO:0008006" key="11">
    <source>
        <dbReference type="Google" id="ProtNLM"/>
    </source>
</evidence>
<organism evidence="9 10">
    <name type="scientific">Artemia franciscana</name>
    <name type="common">Brine shrimp</name>
    <name type="synonym">Artemia sanfranciscana</name>
    <dbReference type="NCBI Taxonomy" id="6661"/>
    <lineage>
        <taxon>Eukaryota</taxon>
        <taxon>Metazoa</taxon>
        <taxon>Ecdysozoa</taxon>
        <taxon>Arthropoda</taxon>
        <taxon>Crustacea</taxon>
        <taxon>Branchiopoda</taxon>
        <taxon>Anostraca</taxon>
        <taxon>Artemiidae</taxon>
        <taxon>Artemia</taxon>
    </lineage>
</organism>
<evidence type="ECO:0000256" key="5">
    <source>
        <dbReference type="ARBA" id="ARBA00022989"/>
    </source>
</evidence>
<feature type="transmembrane region" description="Helical" evidence="7">
    <location>
        <begin position="165"/>
        <end position="190"/>
    </location>
</feature>
<keyword evidence="10" id="KW-1185">Reference proteome</keyword>
<reference evidence="9" key="1">
    <citation type="submission" date="2023-07" db="EMBL/GenBank/DDBJ databases">
        <title>Chromosome-level genome assembly of Artemia franciscana.</title>
        <authorList>
            <person name="Jo E."/>
        </authorList>
    </citation>
    <scope>NUCLEOTIDE SEQUENCE</scope>
    <source>
        <tissue evidence="9">Whole body</tissue>
    </source>
</reference>
<evidence type="ECO:0000313" key="9">
    <source>
        <dbReference type="EMBL" id="KAK2719097.1"/>
    </source>
</evidence>
<gene>
    <name evidence="9" type="ORF">QYM36_004807</name>
</gene>
<comment type="caution">
    <text evidence="9">The sequence shown here is derived from an EMBL/GenBank/DDBJ whole genome shotgun (WGS) entry which is preliminary data.</text>
</comment>
<comment type="subcellular location">
    <subcellularLocation>
        <location evidence="1">Membrane</location>
        <topology evidence="1">Multi-pass membrane protein</topology>
    </subcellularLocation>
</comment>
<feature type="transmembrane region" description="Helical" evidence="7">
    <location>
        <begin position="327"/>
        <end position="350"/>
    </location>
</feature>
<evidence type="ECO:0000256" key="2">
    <source>
        <dbReference type="ARBA" id="ARBA00006528"/>
    </source>
</evidence>
<feature type="chain" id="PRO_5041688617" description="Ileal sodium/bile acid cotransporter" evidence="8">
    <location>
        <begin position="18"/>
        <end position="470"/>
    </location>
</feature>
<dbReference type="Gene3D" id="1.20.1530.20">
    <property type="match status" value="1"/>
</dbReference>
<keyword evidence="4" id="KW-0769">Symport</keyword>
<dbReference type="Pfam" id="PF01758">
    <property type="entry name" value="SBF"/>
    <property type="match status" value="1"/>
</dbReference>
<evidence type="ECO:0000256" key="4">
    <source>
        <dbReference type="ARBA" id="ARBA00022847"/>
    </source>
</evidence>
<dbReference type="Proteomes" id="UP001187531">
    <property type="component" value="Unassembled WGS sequence"/>
</dbReference>
<evidence type="ECO:0000256" key="3">
    <source>
        <dbReference type="ARBA" id="ARBA00022692"/>
    </source>
</evidence>
<dbReference type="PANTHER" id="PTHR10361:SF28">
    <property type="entry name" value="P3 PROTEIN-RELATED"/>
    <property type="match status" value="1"/>
</dbReference>
<keyword evidence="3 7" id="KW-0812">Transmembrane</keyword>
<dbReference type="GO" id="GO:0016020">
    <property type="term" value="C:membrane"/>
    <property type="evidence" value="ECO:0007669"/>
    <property type="project" value="UniProtKB-SubCell"/>
</dbReference>
<feature type="signal peptide" evidence="8">
    <location>
        <begin position="1"/>
        <end position="17"/>
    </location>
</feature>
<feature type="transmembrane region" description="Helical" evidence="7">
    <location>
        <begin position="302"/>
        <end position="321"/>
    </location>
</feature>
<evidence type="ECO:0000256" key="7">
    <source>
        <dbReference type="SAM" id="Phobius"/>
    </source>
</evidence>
<accession>A0AA88L6T5</accession>
<dbReference type="InterPro" id="IPR002657">
    <property type="entry name" value="BilAc:Na_symport/Acr3"/>
</dbReference>
<dbReference type="PANTHER" id="PTHR10361">
    <property type="entry name" value="SODIUM-BILE ACID COTRANSPORTER"/>
    <property type="match status" value="1"/>
</dbReference>
<evidence type="ECO:0000256" key="1">
    <source>
        <dbReference type="ARBA" id="ARBA00004141"/>
    </source>
</evidence>
<feature type="transmembrane region" description="Helical" evidence="7">
    <location>
        <begin position="196"/>
        <end position="218"/>
    </location>
</feature>
<feature type="transmembrane region" description="Helical" evidence="7">
    <location>
        <begin position="225"/>
        <end position="248"/>
    </location>
</feature>
<dbReference type="InterPro" id="IPR004710">
    <property type="entry name" value="Bilac:Na_transpt"/>
</dbReference>
<keyword evidence="8" id="KW-0732">Signal</keyword>
<keyword evidence="4" id="KW-0813">Transport</keyword>
<dbReference type="GO" id="GO:0015293">
    <property type="term" value="F:symporter activity"/>
    <property type="evidence" value="ECO:0007669"/>
    <property type="project" value="UniProtKB-KW"/>
</dbReference>
<proteinExistence type="inferred from homology"/>
<keyword evidence="6 7" id="KW-0472">Membrane</keyword>
<dbReference type="EMBL" id="JAVRJZ010000008">
    <property type="protein sequence ID" value="KAK2719097.1"/>
    <property type="molecule type" value="Genomic_DNA"/>
</dbReference>
<protein>
    <recommendedName>
        <fullName evidence="11">Ileal sodium/bile acid cotransporter</fullName>
    </recommendedName>
</protein>
<feature type="transmembrane region" description="Helical" evidence="7">
    <location>
        <begin position="388"/>
        <end position="413"/>
    </location>
</feature>
<feature type="transmembrane region" description="Helical" evidence="7">
    <location>
        <begin position="132"/>
        <end position="153"/>
    </location>
</feature>
<evidence type="ECO:0000256" key="8">
    <source>
        <dbReference type="SAM" id="SignalP"/>
    </source>
</evidence>
<evidence type="ECO:0000313" key="10">
    <source>
        <dbReference type="Proteomes" id="UP001187531"/>
    </source>
</evidence>
<keyword evidence="5 7" id="KW-1133">Transmembrane helix</keyword>
<feature type="transmembrane region" description="Helical" evidence="7">
    <location>
        <begin position="260"/>
        <end position="281"/>
    </location>
</feature>
<sequence>MTKVSFILVWYIRLVHCQYLINVSNLNDNFYDESESFVNISVSVNDTGLLPVPSKFTLNISSSNPIVFKVLNETIEYDHNDVKYEYSKLVKVATSVIGISDTEFILLNEDSLVLAKESLLITVVRKSVTIDVAFTSILALLIFIATTFMGCGLELKIVKSNLIRPLGPAVGFICQFLFMPLISLGLGYAFYDSNLLRLGLFIIGCSPGGSSSNFWTILFDGDVNLSITMTFVSSIAAIGMMPLWVYLVTPAMELENGVRIPYLNLVISVVALTIPLGIGLLTRRYKRSWADFAAKKLVKPTSFVIIVFVISGGLLNGMYLFKIWTWQIALGGLFLAWAGFIFGAFFAWIMRLDKQQVIAISLETALQNGSIGYLVLKASLPSPYSDMAAMPAISALFMTGFTLYFAYGFYFALKRIRDCCDRKRARNKIRLDKPEENLRLPLKAAFLSGPVGIPGGMPLPGDISPPEMFP</sequence>
<dbReference type="InterPro" id="IPR038770">
    <property type="entry name" value="Na+/solute_symporter_sf"/>
</dbReference>
<name>A0AA88L6T5_ARTSF</name>
<evidence type="ECO:0000256" key="6">
    <source>
        <dbReference type="ARBA" id="ARBA00023136"/>
    </source>
</evidence>